<gene>
    <name evidence="1" type="ORF">GCM10022287_22560</name>
</gene>
<protein>
    <submittedName>
        <fullName evidence="1">Uncharacterized protein</fullName>
    </submittedName>
</protein>
<proteinExistence type="predicted"/>
<comment type="caution">
    <text evidence="1">The sequence shown here is derived from an EMBL/GenBank/DDBJ whole genome shotgun (WGS) entry which is preliminary data.</text>
</comment>
<accession>A0ABP8A268</accession>
<evidence type="ECO:0000313" key="1">
    <source>
        <dbReference type="EMBL" id="GAA4176025.1"/>
    </source>
</evidence>
<organism evidence="1 2">
    <name type="scientific">Gryllotalpicola koreensis</name>
    <dbReference type="NCBI Taxonomy" id="993086"/>
    <lineage>
        <taxon>Bacteria</taxon>
        <taxon>Bacillati</taxon>
        <taxon>Actinomycetota</taxon>
        <taxon>Actinomycetes</taxon>
        <taxon>Micrococcales</taxon>
        <taxon>Microbacteriaceae</taxon>
        <taxon>Gryllotalpicola</taxon>
    </lineage>
</organism>
<evidence type="ECO:0000313" key="2">
    <source>
        <dbReference type="Proteomes" id="UP001501079"/>
    </source>
</evidence>
<name>A0ABP8A268_9MICO</name>
<dbReference type="EMBL" id="BAABBW010000003">
    <property type="protein sequence ID" value="GAA4176025.1"/>
    <property type="molecule type" value="Genomic_DNA"/>
</dbReference>
<dbReference type="Proteomes" id="UP001501079">
    <property type="component" value="Unassembled WGS sequence"/>
</dbReference>
<reference evidence="2" key="1">
    <citation type="journal article" date="2019" name="Int. J. Syst. Evol. Microbiol.">
        <title>The Global Catalogue of Microorganisms (GCM) 10K type strain sequencing project: providing services to taxonomists for standard genome sequencing and annotation.</title>
        <authorList>
            <consortium name="The Broad Institute Genomics Platform"/>
            <consortium name="The Broad Institute Genome Sequencing Center for Infectious Disease"/>
            <person name="Wu L."/>
            <person name="Ma J."/>
        </authorList>
    </citation>
    <scope>NUCLEOTIDE SEQUENCE [LARGE SCALE GENOMIC DNA]</scope>
    <source>
        <strain evidence="2">JCM 17591</strain>
    </source>
</reference>
<sequence>MFNLSDREGNLILRRNGTPFEYSTREFATIGARVLGKELDTPLRVVGN</sequence>
<keyword evidence="2" id="KW-1185">Reference proteome</keyword>